<gene>
    <name evidence="1" type="ORF">DFH08DRAFT_1090270</name>
</gene>
<reference evidence="1" key="1">
    <citation type="submission" date="2023-03" db="EMBL/GenBank/DDBJ databases">
        <title>Massive genome expansion in bonnet fungi (Mycena s.s.) driven by repeated elements and novel gene families across ecological guilds.</title>
        <authorList>
            <consortium name="Lawrence Berkeley National Laboratory"/>
            <person name="Harder C.B."/>
            <person name="Miyauchi S."/>
            <person name="Viragh M."/>
            <person name="Kuo A."/>
            <person name="Thoen E."/>
            <person name="Andreopoulos B."/>
            <person name="Lu D."/>
            <person name="Skrede I."/>
            <person name="Drula E."/>
            <person name="Henrissat B."/>
            <person name="Morin E."/>
            <person name="Kohler A."/>
            <person name="Barry K."/>
            <person name="LaButti K."/>
            <person name="Morin E."/>
            <person name="Salamov A."/>
            <person name="Lipzen A."/>
            <person name="Mereny Z."/>
            <person name="Hegedus B."/>
            <person name="Baldrian P."/>
            <person name="Stursova M."/>
            <person name="Weitz H."/>
            <person name="Taylor A."/>
            <person name="Grigoriev I.V."/>
            <person name="Nagy L.G."/>
            <person name="Martin F."/>
            <person name="Kauserud H."/>
        </authorList>
    </citation>
    <scope>NUCLEOTIDE SEQUENCE</scope>
    <source>
        <strain evidence="1">CBHHK002</strain>
    </source>
</reference>
<evidence type="ECO:0000313" key="2">
    <source>
        <dbReference type="Proteomes" id="UP001218218"/>
    </source>
</evidence>
<accession>A0AAD6YYI3</accession>
<evidence type="ECO:0000313" key="1">
    <source>
        <dbReference type="EMBL" id="KAJ7301272.1"/>
    </source>
</evidence>
<proteinExistence type="predicted"/>
<name>A0AAD6YYI3_9AGAR</name>
<organism evidence="1 2">
    <name type="scientific">Mycena albidolilacea</name>
    <dbReference type="NCBI Taxonomy" id="1033008"/>
    <lineage>
        <taxon>Eukaryota</taxon>
        <taxon>Fungi</taxon>
        <taxon>Dikarya</taxon>
        <taxon>Basidiomycota</taxon>
        <taxon>Agaricomycotina</taxon>
        <taxon>Agaricomycetes</taxon>
        <taxon>Agaricomycetidae</taxon>
        <taxon>Agaricales</taxon>
        <taxon>Marasmiineae</taxon>
        <taxon>Mycenaceae</taxon>
        <taxon>Mycena</taxon>
    </lineage>
</organism>
<dbReference type="EMBL" id="JARIHO010000139">
    <property type="protein sequence ID" value="KAJ7301272.1"/>
    <property type="molecule type" value="Genomic_DNA"/>
</dbReference>
<dbReference type="Proteomes" id="UP001218218">
    <property type="component" value="Unassembled WGS sequence"/>
</dbReference>
<keyword evidence="2" id="KW-1185">Reference proteome</keyword>
<comment type="caution">
    <text evidence="1">The sequence shown here is derived from an EMBL/GenBank/DDBJ whole genome shotgun (WGS) entry which is preliminary data.</text>
</comment>
<dbReference type="AlphaFoldDB" id="A0AAD6YYI3"/>
<protein>
    <submittedName>
        <fullName evidence="1">Uncharacterized protein</fullName>
    </submittedName>
</protein>
<sequence>MPARRLFRRGVYMNPTTPRMIVLLQTVAGFRLVPALLRSKFSGLCSSSCRPGRETSCDSVHPPRWKRSGSARAPFFQLLVISNTPKSVLSSS</sequence>